<dbReference type="Gene3D" id="3.30.559.10">
    <property type="entry name" value="Chloramphenicol acetyltransferase-like domain"/>
    <property type="match status" value="2"/>
</dbReference>
<name>A0A815MRS1_ADIRI</name>
<feature type="transmembrane region" description="Helical" evidence="3">
    <location>
        <begin position="2616"/>
        <end position="2634"/>
    </location>
</feature>
<dbReference type="GO" id="GO:0043041">
    <property type="term" value="P:amino acid activation for nonribosomal peptide biosynthetic process"/>
    <property type="evidence" value="ECO:0007669"/>
    <property type="project" value="TreeGrafter"/>
</dbReference>
<dbReference type="Gene3D" id="1.10.1200.10">
    <property type="entry name" value="ACP-like"/>
    <property type="match status" value="2"/>
</dbReference>
<dbReference type="InterPro" id="IPR011004">
    <property type="entry name" value="Trimer_LpxA-like_sf"/>
</dbReference>
<feature type="domain" description="Carrier" evidence="4">
    <location>
        <begin position="2068"/>
        <end position="2143"/>
    </location>
</feature>
<dbReference type="InterPro" id="IPR036736">
    <property type="entry name" value="ACP-like_sf"/>
</dbReference>
<accession>A0A815MRS1</accession>
<dbReference type="InterPro" id="IPR001242">
    <property type="entry name" value="Condensation_dom"/>
</dbReference>
<evidence type="ECO:0000259" key="4">
    <source>
        <dbReference type="PROSITE" id="PS50075"/>
    </source>
</evidence>
<dbReference type="SUPFAM" id="SSF56801">
    <property type="entry name" value="Acetyl-CoA synthetase-like"/>
    <property type="match status" value="2"/>
</dbReference>
<evidence type="ECO:0000313" key="6">
    <source>
        <dbReference type="Proteomes" id="UP000663828"/>
    </source>
</evidence>
<proteinExistence type="predicted"/>
<evidence type="ECO:0000256" key="1">
    <source>
        <dbReference type="ARBA" id="ARBA00022450"/>
    </source>
</evidence>
<dbReference type="NCBIfam" id="TIGR01733">
    <property type="entry name" value="AA-adenyl-dom"/>
    <property type="match status" value="1"/>
</dbReference>
<dbReference type="GO" id="GO:0047527">
    <property type="term" value="F:2,3-dihydroxybenzoate-serine ligase activity"/>
    <property type="evidence" value="ECO:0007669"/>
    <property type="project" value="TreeGrafter"/>
</dbReference>
<gene>
    <name evidence="5" type="ORF">XAT740_LOCUS35360</name>
</gene>
<keyword evidence="3" id="KW-0472">Membrane</keyword>
<keyword evidence="2" id="KW-0597">Phosphoprotein</keyword>
<keyword evidence="6" id="KW-1185">Reference proteome</keyword>
<dbReference type="PANTHER" id="PTHR45527">
    <property type="entry name" value="NONRIBOSOMAL PEPTIDE SYNTHETASE"/>
    <property type="match status" value="1"/>
</dbReference>
<dbReference type="InterPro" id="IPR025110">
    <property type="entry name" value="AMP-bd_C"/>
</dbReference>
<dbReference type="GO" id="GO:0009366">
    <property type="term" value="C:enterobactin synthetase complex"/>
    <property type="evidence" value="ECO:0007669"/>
    <property type="project" value="TreeGrafter"/>
</dbReference>
<organism evidence="5 6">
    <name type="scientific">Adineta ricciae</name>
    <name type="common">Rotifer</name>
    <dbReference type="NCBI Taxonomy" id="249248"/>
    <lineage>
        <taxon>Eukaryota</taxon>
        <taxon>Metazoa</taxon>
        <taxon>Spiralia</taxon>
        <taxon>Gnathifera</taxon>
        <taxon>Rotifera</taxon>
        <taxon>Eurotatoria</taxon>
        <taxon>Bdelloidea</taxon>
        <taxon>Adinetida</taxon>
        <taxon>Adinetidae</taxon>
        <taxon>Adineta</taxon>
    </lineage>
</organism>
<feature type="transmembrane region" description="Helical" evidence="3">
    <location>
        <begin position="2462"/>
        <end position="2485"/>
    </location>
</feature>
<reference evidence="5" key="1">
    <citation type="submission" date="2021-02" db="EMBL/GenBank/DDBJ databases">
        <authorList>
            <person name="Nowell W R."/>
        </authorList>
    </citation>
    <scope>NUCLEOTIDE SEQUENCE</scope>
</reference>
<keyword evidence="1" id="KW-0596">Phosphopantetheine</keyword>
<dbReference type="Pfam" id="PF13193">
    <property type="entry name" value="AMP-binding_C"/>
    <property type="match status" value="1"/>
</dbReference>
<dbReference type="InterPro" id="IPR045851">
    <property type="entry name" value="AMP-bd_C_sf"/>
</dbReference>
<feature type="transmembrane region" description="Helical" evidence="3">
    <location>
        <begin position="2377"/>
        <end position="2399"/>
    </location>
</feature>
<dbReference type="Gene3D" id="2.160.10.10">
    <property type="entry name" value="Hexapeptide repeat proteins"/>
    <property type="match status" value="2"/>
</dbReference>
<keyword evidence="3" id="KW-0812">Transmembrane</keyword>
<feature type="transmembrane region" description="Helical" evidence="3">
    <location>
        <begin position="2639"/>
        <end position="2660"/>
    </location>
</feature>
<dbReference type="PANTHER" id="PTHR45527:SF1">
    <property type="entry name" value="FATTY ACID SYNTHASE"/>
    <property type="match status" value="1"/>
</dbReference>
<dbReference type="InterPro" id="IPR042099">
    <property type="entry name" value="ANL_N_sf"/>
</dbReference>
<dbReference type="PROSITE" id="PS50075">
    <property type="entry name" value="CARRIER"/>
    <property type="match status" value="2"/>
</dbReference>
<protein>
    <recommendedName>
        <fullName evidence="4">Carrier domain-containing protein</fullName>
    </recommendedName>
</protein>
<dbReference type="Pfam" id="PF00501">
    <property type="entry name" value="AMP-binding"/>
    <property type="match status" value="2"/>
</dbReference>
<feature type="non-terminal residue" evidence="5">
    <location>
        <position position="1"/>
    </location>
</feature>
<dbReference type="Pfam" id="PF00668">
    <property type="entry name" value="Condensation"/>
    <property type="match status" value="2"/>
</dbReference>
<comment type="caution">
    <text evidence="5">The sequence shown here is derived from an EMBL/GenBank/DDBJ whole genome shotgun (WGS) entry which is preliminary data.</text>
</comment>
<dbReference type="InterPro" id="IPR020845">
    <property type="entry name" value="AMP-binding_CS"/>
</dbReference>
<dbReference type="InterPro" id="IPR000873">
    <property type="entry name" value="AMP-dep_synth/lig_dom"/>
</dbReference>
<sequence>GPASYAQARIWLDEQVRFDPDKPQVAIYNMPFLYHILPSATLSIPHLLQALQSVIIKHQSLRTSLNFDDDRNLLMQTVLDPTDHTRLFTYVESTFHNHEQLNTIMHDERSNPTHFDLRRGLVCRCHTLHRGKISLDGRLKENDAVILNFHHALFDFASVDTFLNDLNRAYTTGQLENDDETALRYLDYATIEREMTMKNASRFWLNHLRGCDIQRTMPLPFDRHRLSDEFRTGRGKTVSFHFDQHLSQTFIAYAHAKNITVECLALSTFYAFLFKLTNGERDLCVVTNTDGRYKEEFRSLVGMFVNAIPLRCQLDPHWPFPQLVNHVHLLMTRTSTYSYFPLQHILLQHPQASKPRFLDTAFEFRSLSSDCINTQVQLGDVSLLPVPHSIQIDTDEIVSKFDFSFNIEHNKTTDQLSCVIDASLDLFDARTIENIARRYCVMLNQLFAMTNDCLTKSIYELSIILPEEMQLIQSINNTQMSFASSDCLHHRFASRANELQQKVAVELDEQCLTYSEVLYNAQKLALRLLKRYDIKVGEIICQCVERSIWMIIGMLAIEMVGGVYCPLSPYDPEQRLKVLIEETKSRVVLIDDITNEKLRECDACINVCEMLMMDDEEFNNGSDIDRLSSVEVNEENIAYVIFTSGSTGIPKAAQLRHRNFVNFIDSIICIDLFDENDTVVQMAHCSYDVHMQETIGALIGGASLVLLRPHGNMYLEYLVKVLNYKQVSYMQTVPTYIDSVVSFLGSCDDSKLSTLRTLDIGGDILGMPLINKIRRYLPDNVRIWNTYGPAETSINCMAHLINGASNANDVPIGRLLPNYRSRIVDDFLQLVTIGQEGELLVGGCGVFAGYLGRADLTAKGLVENNGEMFYRTGDLVQLDSNGLFHFIGRKDFQVKLRGQRIELVTKWDKDYLIAYVQSSDINERQLHDFCRSQLPEFMVPSVFIRLDKIPLNTNGKVDRKCLPKPNLSSVTQSTIGGHSLPRNPTEELVHSLWCRVLQRDGLQISTLANFFSVGGHSLLLIQLYHCYQSAFSFDVQTLSVAPFLRNTTISEHADILQAIKPVENQLTSWQILNLTEGPASFAQERIYLHEQLRSTTTNDAIYNELLVLQIKHGSLSKARLHQALKSLLDKHSVLRTSLLFDTNQAILFQHIINTQQLFIVPHEQIFHTDEQLHTLLQTLTTSSNLFDLSAARVFHYEILRHHSPSNIANDDHIKPRDLLVFVFHHVATDRISTELFIHDLCLAYNTNRALPIEPDTLQYIDYSTHERQMDMRASRDFWRAQLDDYDSEYHVALPVDRHRLHETERSSGVYSAEFTFDGDLCASFLAFASEHEVTPFQLGLATFYAFLFKLSNGQSDLCVTCISANRYRSEVRQLIGMFAATLPYRMRLDPCETFVRLVEHVRQQCLAILEHTHYPLQHILADMNYQKSSPVPFLEIMFDYITLCDVTDRVDFAGADVDRVSWERSEHVAKFDFMCTIVHDGSAVNNAMTCSLVCSKDLFDQGTVDRISRRFSRFIKQLFLSSNEWSKSPLYKMSIILPREAELIHELNRRQCEEKALTSKTIFERFNEKAAHNPQKIAVELDEQCLTYAELLYYVQLIGLSLLNRYNVLPGKIICQCMERSISMVIGAMAIEMVGAVYCPLSPDWPPQRFHILIKETKSRLILVHNLTHSKVQVDGTVFNVDNAVNADFSAGIATVNQLPDCLITPDSIAYVIFTSGSTGVPKAVQVRHRNFCSSIDSMIEVGSFSKNDIILQMARCSFDIHVKDLIGTLIVGATLVMLHPDGILDLEYMADIFNRKQITYMQVVPSLLQSIFTFLKEEHLSAVGKTFQSICSSGEALSVRLVDLMVSQLPKTCRIWNHYGPAETTIDATYHLVNRQSDRKSIPIGQPLPNYQCVVVDEFQQLITTEQVGELLVGGVGVFAGYLGRDDLTKNALVNIDGEPFYRTGDLVQMDNSGYLHYLGRKDYQIKLRGQRIELCEIEKCLLDTGVVACVVVKWNEHIVAYVQSLNATEEQLQQHCRSHLPPFMHPSFFVILEQLPLNNNGKIDRKSLPTPIIPAVSNNTSSVEQSTLSPLGQEVYAIFTQAFHAQSLSLDVSFRQIGGTSLDVIQALSLIRKRIYPKVQIGVLFENPTVRQLAHALERLLADREEKLDIPAAMQSNDDDCHCRLKPSLCIETIGVLLLAVQWLSPILFLCQLNSSLAIFLVPIVHLLCYVVCQRLFCQFWSVIGTTDELYSWSYYSWWFLDRLWSINNCYWLQHLVGTSLYNSCLRLCGAHIGHHCHIYTTRIDAPWLLEVGGSTVIGNETILSSLSFYDRTYKLYPISIGSYCSIGVRCVLYERVNIDDYVCIEPMSAIAGHVTAPHKCIFSENRILSQEQRLYQFSCVVSVLLIHYILLALTYRVYQCRAISFAPLSVQLALTWLFWIFVSLFVSLVLLKFVVGHAVPGQYSLNSYYYLHKIWLRRLIVSTFYWSFAFIPKYSIFSVYILRWLGGHIEDDVKLAEFHTFLYFPSNLFTARRGATTFNKVMIAPFEMAHEHDCCIDSIHVGSDTNLGNGCTLIPGAHLASNITVGNFTLVTRKTDGLASNIILLGIPGQQMPFHRAQQIPIDHKSLLRDSSLIYHLIQTSVFFLIGKFVFVSIYVLLPITVAPLVHAVFFCAVYRYSAFVERTSTTFTFSDVMTTTQYFLSAFLIDFKILICPLLARTQLLVFLFRGLGARIASDVILFDIDCLTDPQLVFIDDHVRFHMEASIQCHTFEQRILKLAFATVHQSTVLMSYSMVLSGAILHGQNRLLPYTLVMKNDELPFNTDWSGVPAQQLK</sequence>
<dbReference type="GO" id="GO:0031177">
    <property type="term" value="F:phosphopantetheine binding"/>
    <property type="evidence" value="ECO:0007669"/>
    <property type="project" value="TreeGrafter"/>
</dbReference>
<evidence type="ECO:0000313" key="5">
    <source>
        <dbReference type="EMBL" id="CAF1423476.1"/>
    </source>
</evidence>
<dbReference type="CDD" id="cd05930">
    <property type="entry name" value="A_NRPS"/>
    <property type="match status" value="2"/>
</dbReference>
<dbReference type="SUPFAM" id="SSF47336">
    <property type="entry name" value="ACP-like"/>
    <property type="match status" value="2"/>
</dbReference>
<dbReference type="Gene3D" id="3.40.50.12780">
    <property type="entry name" value="N-terminal domain of ligase-like"/>
    <property type="match status" value="2"/>
</dbReference>
<dbReference type="Pfam" id="PF00550">
    <property type="entry name" value="PP-binding"/>
    <property type="match status" value="2"/>
</dbReference>
<dbReference type="GO" id="GO:0009239">
    <property type="term" value="P:enterobactin biosynthetic process"/>
    <property type="evidence" value="ECO:0007669"/>
    <property type="project" value="TreeGrafter"/>
</dbReference>
<dbReference type="Proteomes" id="UP000663828">
    <property type="component" value="Unassembled WGS sequence"/>
</dbReference>
<dbReference type="EMBL" id="CAJNOR010003536">
    <property type="protein sequence ID" value="CAF1423476.1"/>
    <property type="molecule type" value="Genomic_DNA"/>
</dbReference>
<dbReference type="InterPro" id="IPR023213">
    <property type="entry name" value="CAT-like_dom_sf"/>
</dbReference>
<dbReference type="InterPro" id="IPR009081">
    <property type="entry name" value="PP-bd_ACP"/>
</dbReference>
<dbReference type="SUPFAM" id="SSF52777">
    <property type="entry name" value="CoA-dependent acyltransferases"/>
    <property type="match status" value="4"/>
</dbReference>
<dbReference type="GO" id="GO:0005829">
    <property type="term" value="C:cytosol"/>
    <property type="evidence" value="ECO:0007669"/>
    <property type="project" value="TreeGrafter"/>
</dbReference>
<feature type="transmembrane region" description="Helical" evidence="3">
    <location>
        <begin position="2680"/>
        <end position="2700"/>
    </location>
</feature>
<feature type="domain" description="Carrier" evidence="4">
    <location>
        <begin position="983"/>
        <end position="1060"/>
    </location>
</feature>
<evidence type="ECO:0000256" key="3">
    <source>
        <dbReference type="SAM" id="Phobius"/>
    </source>
</evidence>
<keyword evidence="3" id="KW-1133">Transmembrane helix</keyword>
<dbReference type="PROSITE" id="PS00455">
    <property type="entry name" value="AMP_BINDING"/>
    <property type="match status" value="2"/>
</dbReference>
<feature type="transmembrane region" description="Helical" evidence="3">
    <location>
        <begin position="2419"/>
        <end position="2442"/>
    </location>
</feature>
<evidence type="ECO:0000256" key="2">
    <source>
        <dbReference type="ARBA" id="ARBA00022553"/>
    </source>
</evidence>
<dbReference type="InterPro" id="IPR010071">
    <property type="entry name" value="AA_adenyl_dom"/>
</dbReference>
<dbReference type="SUPFAM" id="SSF51161">
    <property type="entry name" value="Trimeric LpxA-like enzymes"/>
    <property type="match status" value="2"/>
</dbReference>
<dbReference type="Gene3D" id="3.30.559.30">
    <property type="entry name" value="Nonribosomal peptide synthetase, condensation domain"/>
    <property type="match status" value="2"/>
</dbReference>
<dbReference type="Gene3D" id="3.30.300.30">
    <property type="match status" value="2"/>
</dbReference>